<dbReference type="InterPro" id="IPR036942">
    <property type="entry name" value="Beta-barrel_TonB_sf"/>
</dbReference>
<evidence type="ECO:0000256" key="2">
    <source>
        <dbReference type="ARBA" id="ARBA00022448"/>
    </source>
</evidence>
<evidence type="ECO:0000256" key="1">
    <source>
        <dbReference type="ARBA" id="ARBA00004571"/>
    </source>
</evidence>
<dbReference type="AlphaFoldDB" id="A0A7C9FE02"/>
<keyword evidence="3" id="KW-1134">Transmembrane beta strand</keyword>
<evidence type="ECO:0000259" key="9">
    <source>
        <dbReference type="Pfam" id="PF07715"/>
    </source>
</evidence>
<protein>
    <submittedName>
        <fullName evidence="11">Outer membrane beta-barrel protein</fullName>
    </submittedName>
</protein>
<dbReference type="PANTHER" id="PTHR30069:SF29">
    <property type="entry name" value="HEMOGLOBIN AND HEMOGLOBIN-HAPTOGLOBIN-BINDING PROTEIN 1-RELATED"/>
    <property type="match status" value="1"/>
</dbReference>
<feature type="domain" description="Outer membrane protein beta-barrel" evidence="10">
    <location>
        <begin position="378"/>
        <end position="760"/>
    </location>
</feature>
<dbReference type="Pfam" id="PF07715">
    <property type="entry name" value="Plug"/>
    <property type="match status" value="1"/>
</dbReference>
<keyword evidence="5 8" id="KW-0732">Signal</keyword>
<dbReference type="SUPFAM" id="SSF56935">
    <property type="entry name" value="Porins"/>
    <property type="match status" value="1"/>
</dbReference>
<dbReference type="Proteomes" id="UP000479293">
    <property type="component" value="Unassembled WGS sequence"/>
</dbReference>
<dbReference type="PANTHER" id="PTHR30069">
    <property type="entry name" value="TONB-DEPENDENT OUTER MEMBRANE RECEPTOR"/>
    <property type="match status" value="1"/>
</dbReference>
<dbReference type="GO" id="GO:0015344">
    <property type="term" value="F:siderophore uptake transmembrane transporter activity"/>
    <property type="evidence" value="ECO:0007669"/>
    <property type="project" value="TreeGrafter"/>
</dbReference>
<name>A0A7C9FE02_9BACT</name>
<evidence type="ECO:0000313" key="11">
    <source>
        <dbReference type="EMBL" id="MPR35130.1"/>
    </source>
</evidence>
<feature type="domain" description="TonB-dependent receptor plug" evidence="9">
    <location>
        <begin position="135"/>
        <end position="216"/>
    </location>
</feature>
<evidence type="ECO:0000313" key="12">
    <source>
        <dbReference type="Proteomes" id="UP000479293"/>
    </source>
</evidence>
<dbReference type="InterPro" id="IPR041700">
    <property type="entry name" value="OMP_b-brl_3"/>
</dbReference>
<keyword evidence="7" id="KW-0998">Cell outer membrane</keyword>
<feature type="chain" id="PRO_5028919104" evidence="8">
    <location>
        <begin position="20"/>
        <end position="808"/>
    </location>
</feature>
<dbReference type="InterPro" id="IPR037066">
    <property type="entry name" value="Plug_dom_sf"/>
</dbReference>
<dbReference type="Gene3D" id="2.170.130.10">
    <property type="entry name" value="TonB-dependent receptor, plug domain"/>
    <property type="match status" value="1"/>
</dbReference>
<dbReference type="InterPro" id="IPR039426">
    <property type="entry name" value="TonB-dep_rcpt-like"/>
</dbReference>
<comment type="subcellular location">
    <subcellularLocation>
        <location evidence="1">Cell outer membrane</location>
        <topology evidence="1">Multi-pass membrane protein</topology>
    </subcellularLocation>
</comment>
<keyword evidence="12" id="KW-1185">Reference proteome</keyword>
<dbReference type="Gene3D" id="2.40.170.20">
    <property type="entry name" value="TonB-dependent receptor, beta-barrel domain"/>
    <property type="match status" value="1"/>
</dbReference>
<dbReference type="InterPro" id="IPR012910">
    <property type="entry name" value="Plug_dom"/>
</dbReference>
<dbReference type="InterPro" id="IPR008969">
    <property type="entry name" value="CarboxyPept-like_regulatory"/>
</dbReference>
<sequence length="808" mass="90472">MRRFFFLFLTSTACLPTWAQLSGLLTDTQNKPVPFGNVILHRLPDSSYVSGQGTDEEGRFRIPAVSPGRYFLKCSSIGYTDYVLALELSDSLNLGAIVLENESSQLEEVVVSARRDLVQQTPFGKVVNVQNSLLTKGSNALQLLERLPGVMTDRQNGQFNLNGLSGVTVMINGRKVMMSQQEAMGLLENTLADNIEKVELITSPSACYDADGGAGIINIIMNEADSKKSRFGFTIMGGYGFGEKASLAMNYQKNWQKVSLTGSYGYARDVRRSGFEGFGTSQKPWILGGRGSAEFSTFGKETQNGHTLNLAAEYRPKNGFSLGTDWILSLAQNHNLSNNNVAWDTEAFGYLSLKGLSDGHSRRSNLIGSLYMNKNWGEGNTLGLDLSVLTYLNDSPTTIDSKYYDRNGEPAVSPSAIYTSGNRGQSLSNIRVGVAKMDYEKTFSKKLRGTFGVKASWSNNENDSSIKSLIDGVWQPDTRSQSLIFGKEKVLAAYSQFQFQLGPNIQLHGGLRYEYWRRDLNAEEQPFRITGFFPSFLVNKEWKESYRWQLGYTRRITRPLYTDLVSNLFYNDPTFVFSGNPKLKPAINNQIKVELNVPVLSTSLAFQHELHPILRHQITTNSEQNIGISSPQNLDYIKSLTLFLTVPLRLVNWWNLSVSSTTSLRKYQISYTPSVAAKAYVFQGISFSSNFKLPFAMELELSGWRNLPVYDGHNRANGFGIVNLGLAKKLKYNRGSFQLTLPDLFQSMKVHTHISGMTPIVFHINTVSDWRDESALYRIIKISYSRTLGGKIDSNKRGEIEEMKRVGR</sequence>
<evidence type="ECO:0000256" key="3">
    <source>
        <dbReference type="ARBA" id="ARBA00022452"/>
    </source>
</evidence>
<comment type="caution">
    <text evidence="11">The sequence shown here is derived from an EMBL/GenBank/DDBJ whole genome shotgun (WGS) entry which is preliminary data.</text>
</comment>
<evidence type="ECO:0000256" key="5">
    <source>
        <dbReference type="ARBA" id="ARBA00022729"/>
    </source>
</evidence>
<dbReference type="Pfam" id="PF14905">
    <property type="entry name" value="OMP_b-brl_3"/>
    <property type="match status" value="1"/>
</dbReference>
<dbReference type="Pfam" id="PF13715">
    <property type="entry name" value="CarbopepD_reg_2"/>
    <property type="match status" value="1"/>
</dbReference>
<keyword evidence="4" id="KW-0812">Transmembrane</keyword>
<evidence type="ECO:0000256" key="8">
    <source>
        <dbReference type="SAM" id="SignalP"/>
    </source>
</evidence>
<reference evidence="11 12" key="1">
    <citation type="submission" date="2019-10" db="EMBL/GenBank/DDBJ databases">
        <title>Draft Genome Sequence of Cytophagaceae sp. SJW1-29.</title>
        <authorList>
            <person name="Choi A."/>
        </authorList>
    </citation>
    <scope>NUCLEOTIDE SEQUENCE [LARGE SCALE GENOMIC DNA]</scope>
    <source>
        <strain evidence="11 12">SJW1-29</strain>
    </source>
</reference>
<keyword evidence="6" id="KW-0472">Membrane</keyword>
<evidence type="ECO:0000256" key="4">
    <source>
        <dbReference type="ARBA" id="ARBA00022692"/>
    </source>
</evidence>
<dbReference type="GO" id="GO:0009279">
    <property type="term" value="C:cell outer membrane"/>
    <property type="evidence" value="ECO:0007669"/>
    <property type="project" value="UniProtKB-SubCell"/>
</dbReference>
<evidence type="ECO:0000259" key="10">
    <source>
        <dbReference type="Pfam" id="PF14905"/>
    </source>
</evidence>
<feature type="signal peptide" evidence="8">
    <location>
        <begin position="1"/>
        <end position="19"/>
    </location>
</feature>
<keyword evidence="2" id="KW-0813">Transport</keyword>
<organism evidence="11 12">
    <name type="scientific">Salmonirosea aquatica</name>
    <dbReference type="NCBI Taxonomy" id="2654236"/>
    <lineage>
        <taxon>Bacteria</taxon>
        <taxon>Pseudomonadati</taxon>
        <taxon>Bacteroidota</taxon>
        <taxon>Cytophagia</taxon>
        <taxon>Cytophagales</taxon>
        <taxon>Spirosomataceae</taxon>
        <taxon>Salmonirosea</taxon>
    </lineage>
</organism>
<evidence type="ECO:0000256" key="7">
    <source>
        <dbReference type="ARBA" id="ARBA00023237"/>
    </source>
</evidence>
<dbReference type="GO" id="GO:0044718">
    <property type="term" value="P:siderophore transmembrane transport"/>
    <property type="evidence" value="ECO:0007669"/>
    <property type="project" value="TreeGrafter"/>
</dbReference>
<dbReference type="SUPFAM" id="SSF49464">
    <property type="entry name" value="Carboxypeptidase regulatory domain-like"/>
    <property type="match status" value="1"/>
</dbReference>
<accession>A0A7C9FE02</accession>
<proteinExistence type="predicted"/>
<gene>
    <name evidence="11" type="ORF">GBK04_17695</name>
</gene>
<evidence type="ECO:0000256" key="6">
    <source>
        <dbReference type="ARBA" id="ARBA00023136"/>
    </source>
</evidence>
<dbReference type="EMBL" id="WHLY01000002">
    <property type="protein sequence ID" value="MPR35130.1"/>
    <property type="molecule type" value="Genomic_DNA"/>
</dbReference>